<feature type="domain" description="Ice-binding protein C-terminal" evidence="1">
    <location>
        <begin position="183"/>
        <end position="204"/>
    </location>
</feature>
<reference evidence="2" key="1">
    <citation type="submission" date="2018-06" db="EMBL/GenBank/DDBJ databases">
        <authorList>
            <person name="Zhirakovskaya E."/>
        </authorList>
    </citation>
    <scope>NUCLEOTIDE SEQUENCE</scope>
</reference>
<dbReference type="InterPro" id="IPR013424">
    <property type="entry name" value="Ice-binding_C"/>
</dbReference>
<accession>A0A3B1C4X2</accession>
<gene>
    <name evidence="2" type="ORF">MNBD_NITROSPINAE01-1414</name>
</gene>
<dbReference type="AlphaFoldDB" id="A0A3B1C4X2"/>
<sequence>MKLNKFIWAILAIVLTMPSMALATMVDFTDPAWSGAMNQEDYNVNYGGLNVKALANPDDATLWQDSTDGLGVQYNYENDEIEGNERLLIKFSQMVLLNTIYIADLFYEHGYYEIGRYKLYDGSSWSSWNGFSATNPTYSPANGEINFEVNQMVSKIKFSAPGKIHCSGKGHEFALQGLKVNEVPEPSTIILLGAGLVGFALMRRRDGLKVN</sequence>
<dbReference type="NCBIfam" id="TIGR02595">
    <property type="entry name" value="PEP_CTERM"/>
    <property type="match status" value="1"/>
</dbReference>
<dbReference type="Pfam" id="PF07589">
    <property type="entry name" value="PEP-CTERM"/>
    <property type="match status" value="1"/>
</dbReference>
<proteinExistence type="predicted"/>
<evidence type="ECO:0000313" key="2">
    <source>
        <dbReference type="EMBL" id="VAX19094.1"/>
    </source>
</evidence>
<organism evidence="2">
    <name type="scientific">hydrothermal vent metagenome</name>
    <dbReference type="NCBI Taxonomy" id="652676"/>
    <lineage>
        <taxon>unclassified sequences</taxon>
        <taxon>metagenomes</taxon>
        <taxon>ecological metagenomes</taxon>
    </lineage>
</organism>
<dbReference type="EMBL" id="UOGC01000083">
    <property type="protein sequence ID" value="VAX19094.1"/>
    <property type="molecule type" value="Genomic_DNA"/>
</dbReference>
<protein>
    <recommendedName>
        <fullName evidence="1">Ice-binding protein C-terminal domain-containing protein</fullName>
    </recommendedName>
</protein>
<name>A0A3B1C4X2_9ZZZZ</name>
<evidence type="ECO:0000259" key="1">
    <source>
        <dbReference type="Pfam" id="PF07589"/>
    </source>
</evidence>